<protein>
    <submittedName>
        <fullName evidence="2">Nematode cuticle collagen N-terminal domain-containing protein</fullName>
    </submittedName>
</protein>
<dbReference type="WBParaSite" id="PS1159_v2.g4531.t1">
    <property type="protein sequence ID" value="PS1159_v2.g4531.t1"/>
    <property type="gene ID" value="PS1159_v2.g4531"/>
</dbReference>
<organism evidence="1 2">
    <name type="scientific">Panagrolaimus sp. PS1159</name>
    <dbReference type="NCBI Taxonomy" id="55785"/>
    <lineage>
        <taxon>Eukaryota</taxon>
        <taxon>Metazoa</taxon>
        <taxon>Ecdysozoa</taxon>
        <taxon>Nematoda</taxon>
        <taxon>Chromadorea</taxon>
        <taxon>Rhabditida</taxon>
        <taxon>Tylenchina</taxon>
        <taxon>Panagrolaimomorpha</taxon>
        <taxon>Panagrolaimoidea</taxon>
        <taxon>Panagrolaimidae</taxon>
        <taxon>Panagrolaimus</taxon>
    </lineage>
</organism>
<evidence type="ECO:0000313" key="1">
    <source>
        <dbReference type="Proteomes" id="UP000887580"/>
    </source>
</evidence>
<name>A0AC35GFB7_9BILA</name>
<accession>A0AC35GFB7</accession>
<reference evidence="2" key="1">
    <citation type="submission" date="2022-11" db="UniProtKB">
        <authorList>
            <consortium name="WormBaseParasite"/>
        </authorList>
    </citation>
    <scope>IDENTIFICATION</scope>
</reference>
<proteinExistence type="predicted"/>
<evidence type="ECO:0000313" key="2">
    <source>
        <dbReference type="WBParaSite" id="PS1159_v2.g4531.t1"/>
    </source>
</evidence>
<dbReference type="Proteomes" id="UP000887580">
    <property type="component" value="Unplaced"/>
</dbReference>
<sequence>MILMVLIIGVIFALTFVAFEIYSNLNYFAVNFKNDFNGFNEASDKAWNKLIELRQEKNNKIDINREKRHSSIFGSFYEGRSQNQNQCNCGLRSQNCPPGPPGSPGRDGEKGEAGYPGEPGTPGAPGVTLIINQQRPGCIICPPGPRGLPGPPGMIGRPGPTGEKGKPGRPGKEGQPGLIGPVGDTGNPGK</sequence>